<evidence type="ECO:0000256" key="3">
    <source>
        <dbReference type="ARBA" id="ARBA00022448"/>
    </source>
</evidence>
<evidence type="ECO:0000256" key="5">
    <source>
        <dbReference type="ARBA" id="ARBA00022989"/>
    </source>
</evidence>
<dbReference type="AlphaFoldDB" id="A0A8K1CSY8"/>
<feature type="transmembrane region" description="Helical" evidence="15">
    <location>
        <begin position="448"/>
        <end position="468"/>
    </location>
</feature>
<gene>
    <name evidence="17" type="ORF">Poli38472_007859</name>
</gene>
<dbReference type="InterPro" id="IPR003663">
    <property type="entry name" value="Sugar/inositol_transpt"/>
</dbReference>
<name>A0A8K1CSY8_PYTOL</name>
<dbReference type="InterPro" id="IPR020846">
    <property type="entry name" value="MFS_dom"/>
</dbReference>
<comment type="subunit">
    <text evidence="2">Homodimer.</text>
</comment>
<proteinExistence type="inferred from homology"/>
<dbReference type="SUPFAM" id="SSF103473">
    <property type="entry name" value="MFS general substrate transporter"/>
    <property type="match status" value="1"/>
</dbReference>
<evidence type="ECO:0000256" key="2">
    <source>
        <dbReference type="ARBA" id="ARBA00011738"/>
    </source>
</evidence>
<feature type="transmembrane region" description="Helical" evidence="15">
    <location>
        <begin position="408"/>
        <end position="436"/>
    </location>
</feature>
<dbReference type="NCBIfam" id="TIGR00879">
    <property type="entry name" value="SP"/>
    <property type="match status" value="1"/>
</dbReference>
<protein>
    <recommendedName>
        <fullName evidence="13">Hexose transporter 1</fullName>
    </recommendedName>
</protein>
<sequence>MAPHSFTATKAETPVADFVSLSSPIPQTPPLHVDQEPPSEKTYESMLVNTVLFTSVGLALLHPMQYGWTVSQVNLSTFHNEDACNARPVAPGTCLMFPGHSSGSWKWVVNLWIVGGVVGSIGCAKISDHFGRKKALMMNAIIMIIGAVVQASAPSLTAYAIGRFISGVASGAGSALPNGYINEISPPHLRNRLGSMYQISLCFFIILVGSSFFFANTSSGWRYIGGFPIVLASLFLLGSTKFMVESPVWLLNQGRREEAEHEIARLFGEHNIELAMSWLNPVESNTASTVEQGNAIAEHLESAGNPWKALFSAEFREQTIIALMLSLGQQLSGINVVFLYSSAMFKDAGLSDDRIGSMVVNVVNVLPTLFAGGLGTRYGNRRMILIGHIVMMLSCVGIMVALSANSPVVSIVFTALYVTAFAITLGPLVFVVLTAMFPNALRASGTSLCLFVNWLGVLVIGVGYPYVSDALDDLAFLPFVVLLAGFGFFLFKFLPETAGKTSEEIQDIFRRKRKALEVQ</sequence>
<comment type="subcellular location">
    <subcellularLocation>
        <location evidence="1">Membrane</location>
        <topology evidence="1">Multi-pass membrane protein</topology>
    </subcellularLocation>
</comment>
<dbReference type="InterPro" id="IPR005829">
    <property type="entry name" value="Sugar_transporter_CS"/>
</dbReference>
<evidence type="ECO:0000259" key="16">
    <source>
        <dbReference type="PROSITE" id="PS50850"/>
    </source>
</evidence>
<keyword evidence="3 14" id="KW-0813">Transport</keyword>
<keyword evidence="5 15" id="KW-1133">Transmembrane helix</keyword>
<reference evidence="17" key="1">
    <citation type="submission" date="2019-03" db="EMBL/GenBank/DDBJ databases">
        <title>Long read genome sequence of the mycoparasitic Pythium oligandrum ATCC 38472 isolated from sugarbeet rhizosphere.</title>
        <authorList>
            <person name="Gaulin E."/>
        </authorList>
    </citation>
    <scope>NUCLEOTIDE SEQUENCE</scope>
    <source>
        <strain evidence="17">ATCC 38472_TT</strain>
    </source>
</reference>
<dbReference type="InterPro" id="IPR005828">
    <property type="entry name" value="MFS_sugar_transport-like"/>
</dbReference>
<dbReference type="Pfam" id="PF00083">
    <property type="entry name" value="Sugar_tr"/>
    <property type="match status" value="1"/>
</dbReference>
<dbReference type="Proteomes" id="UP000794436">
    <property type="component" value="Unassembled WGS sequence"/>
</dbReference>
<evidence type="ECO:0000256" key="12">
    <source>
        <dbReference type="ARBA" id="ARBA00044710"/>
    </source>
</evidence>
<dbReference type="InterPro" id="IPR045263">
    <property type="entry name" value="GLUT"/>
</dbReference>
<evidence type="ECO:0000313" key="17">
    <source>
        <dbReference type="EMBL" id="TMW68187.1"/>
    </source>
</evidence>
<feature type="transmembrane region" description="Helical" evidence="15">
    <location>
        <begin position="193"/>
        <end position="214"/>
    </location>
</feature>
<comment type="catalytic activity">
    <reaction evidence="7">
        <text>D-galactose(in) = D-galactose(out)</text>
        <dbReference type="Rhea" id="RHEA:34915"/>
        <dbReference type="ChEBI" id="CHEBI:4139"/>
    </reaction>
    <physiologicalReaction direction="right-to-left" evidence="7">
        <dbReference type="Rhea" id="RHEA:34917"/>
    </physiologicalReaction>
</comment>
<evidence type="ECO:0000256" key="9">
    <source>
        <dbReference type="ARBA" id="ARBA00044656"/>
    </source>
</evidence>
<keyword evidence="18" id="KW-1185">Reference proteome</keyword>
<dbReference type="PANTHER" id="PTHR23503:SF8">
    <property type="entry name" value="FACILITATED GLUCOSE TRANSPORTER PROTEIN 1"/>
    <property type="match status" value="1"/>
</dbReference>
<dbReference type="PRINTS" id="PR00171">
    <property type="entry name" value="SUGRTRNSPORT"/>
</dbReference>
<comment type="catalytic activity">
    <reaction evidence="12">
        <text>D-fructose(out) = D-fructose(in)</text>
        <dbReference type="Rhea" id="RHEA:60372"/>
        <dbReference type="ChEBI" id="CHEBI:37721"/>
    </reaction>
    <physiologicalReaction direction="left-to-right" evidence="12">
        <dbReference type="Rhea" id="RHEA:60373"/>
    </physiologicalReaction>
</comment>
<evidence type="ECO:0000256" key="13">
    <source>
        <dbReference type="ARBA" id="ARBA00044780"/>
    </source>
</evidence>
<feature type="domain" description="Major facilitator superfamily (MFS) profile" evidence="16">
    <location>
        <begin position="51"/>
        <end position="498"/>
    </location>
</feature>
<evidence type="ECO:0000256" key="14">
    <source>
        <dbReference type="RuleBase" id="RU003346"/>
    </source>
</evidence>
<evidence type="ECO:0000256" key="4">
    <source>
        <dbReference type="ARBA" id="ARBA00022692"/>
    </source>
</evidence>
<keyword evidence="6 15" id="KW-0472">Membrane</keyword>
<comment type="catalytic activity">
    <reaction evidence="11">
        <text>D-glucosamine(out) = D-glucosamine(in)</text>
        <dbReference type="Rhea" id="RHEA:78423"/>
        <dbReference type="ChEBI" id="CHEBI:58723"/>
    </reaction>
    <physiologicalReaction direction="left-to-right" evidence="11">
        <dbReference type="Rhea" id="RHEA:78424"/>
    </physiologicalReaction>
</comment>
<feature type="transmembrane region" description="Helical" evidence="15">
    <location>
        <begin position="474"/>
        <end position="494"/>
    </location>
</feature>
<feature type="transmembrane region" description="Helical" evidence="15">
    <location>
        <begin position="355"/>
        <end position="376"/>
    </location>
</feature>
<dbReference type="GO" id="GO:0016020">
    <property type="term" value="C:membrane"/>
    <property type="evidence" value="ECO:0007669"/>
    <property type="project" value="UniProtKB-SubCell"/>
</dbReference>
<dbReference type="EMBL" id="SPLM01000003">
    <property type="protein sequence ID" value="TMW68187.1"/>
    <property type="molecule type" value="Genomic_DNA"/>
</dbReference>
<feature type="transmembrane region" description="Helical" evidence="15">
    <location>
        <begin position="136"/>
        <end position="153"/>
    </location>
</feature>
<dbReference type="Gene3D" id="1.20.1250.20">
    <property type="entry name" value="MFS general substrate transporter like domains"/>
    <property type="match status" value="1"/>
</dbReference>
<evidence type="ECO:0000256" key="6">
    <source>
        <dbReference type="ARBA" id="ARBA00023136"/>
    </source>
</evidence>
<dbReference type="GO" id="GO:0015149">
    <property type="term" value="F:hexose transmembrane transporter activity"/>
    <property type="evidence" value="ECO:0007669"/>
    <property type="project" value="TreeGrafter"/>
</dbReference>
<comment type="similarity">
    <text evidence="14">Belongs to the major facilitator superfamily. Sugar transporter (TC 2.A.1.1) family.</text>
</comment>
<comment type="catalytic activity">
    <reaction evidence="10">
        <text>D-mannose(out) = D-mannose(in)</text>
        <dbReference type="Rhea" id="RHEA:78391"/>
        <dbReference type="ChEBI" id="CHEBI:4208"/>
    </reaction>
    <physiologicalReaction direction="left-to-right" evidence="10">
        <dbReference type="Rhea" id="RHEA:78392"/>
    </physiologicalReaction>
</comment>
<evidence type="ECO:0000256" key="10">
    <source>
        <dbReference type="ARBA" id="ARBA00044662"/>
    </source>
</evidence>
<feature type="transmembrane region" description="Helical" evidence="15">
    <location>
        <begin position="320"/>
        <end position="343"/>
    </location>
</feature>
<dbReference type="PROSITE" id="PS50850">
    <property type="entry name" value="MFS"/>
    <property type="match status" value="1"/>
</dbReference>
<evidence type="ECO:0000313" key="18">
    <source>
        <dbReference type="Proteomes" id="UP000794436"/>
    </source>
</evidence>
<feature type="transmembrane region" description="Helical" evidence="15">
    <location>
        <begin position="383"/>
        <end position="402"/>
    </location>
</feature>
<dbReference type="PROSITE" id="PS00217">
    <property type="entry name" value="SUGAR_TRANSPORT_2"/>
    <property type="match status" value="1"/>
</dbReference>
<dbReference type="PANTHER" id="PTHR23503">
    <property type="entry name" value="SOLUTE CARRIER FAMILY 2"/>
    <property type="match status" value="1"/>
</dbReference>
<comment type="catalytic activity">
    <reaction evidence="8">
        <text>D-glucose(out) = D-glucose(in)</text>
        <dbReference type="Rhea" id="RHEA:60376"/>
        <dbReference type="ChEBI" id="CHEBI:4167"/>
    </reaction>
    <physiologicalReaction direction="left-to-right" evidence="8">
        <dbReference type="Rhea" id="RHEA:60377"/>
    </physiologicalReaction>
</comment>
<organism evidence="17 18">
    <name type="scientific">Pythium oligandrum</name>
    <name type="common">Mycoparasitic fungus</name>
    <dbReference type="NCBI Taxonomy" id="41045"/>
    <lineage>
        <taxon>Eukaryota</taxon>
        <taxon>Sar</taxon>
        <taxon>Stramenopiles</taxon>
        <taxon>Oomycota</taxon>
        <taxon>Peronosporomycetes</taxon>
        <taxon>Pythiales</taxon>
        <taxon>Pythiaceae</taxon>
        <taxon>Pythium</taxon>
    </lineage>
</organism>
<dbReference type="InterPro" id="IPR036259">
    <property type="entry name" value="MFS_trans_sf"/>
</dbReference>
<feature type="transmembrane region" description="Helical" evidence="15">
    <location>
        <begin position="159"/>
        <end position="181"/>
    </location>
</feature>
<keyword evidence="4 15" id="KW-0812">Transmembrane</keyword>
<comment type="catalytic activity">
    <reaction evidence="9">
        <text>D-xylose(out) = D-xylose(in)</text>
        <dbReference type="Rhea" id="RHEA:78427"/>
        <dbReference type="ChEBI" id="CHEBI:53455"/>
    </reaction>
    <physiologicalReaction direction="left-to-right" evidence="9">
        <dbReference type="Rhea" id="RHEA:78428"/>
    </physiologicalReaction>
</comment>
<evidence type="ECO:0000256" key="1">
    <source>
        <dbReference type="ARBA" id="ARBA00004141"/>
    </source>
</evidence>
<evidence type="ECO:0000256" key="15">
    <source>
        <dbReference type="SAM" id="Phobius"/>
    </source>
</evidence>
<comment type="caution">
    <text evidence="17">The sequence shown here is derived from an EMBL/GenBank/DDBJ whole genome shotgun (WGS) entry which is preliminary data.</text>
</comment>
<accession>A0A8K1CSY8</accession>
<feature type="transmembrane region" description="Helical" evidence="15">
    <location>
        <begin position="220"/>
        <end position="237"/>
    </location>
</feature>
<evidence type="ECO:0000256" key="8">
    <source>
        <dbReference type="ARBA" id="ARBA00044648"/>
    </source>
</evidence>
<evidence type="ECO:0000256" key="11">
    <source>
        <dbReference type="ARBA" id="ARBA00044668"/>
    </source>
</evidence>
<evidence type="ECO:0000256" key="7">
    <source>
        <dbReference type="ARBA" id="ARBA00044637"/>
    </source>
</evidence>
<dbReference type="OrthoDB" id="263957at2759"/>